<dbReference type="AlphaFoldDB" id="A0A6P7GQF7"/>
<organism evidence="1">
    <name type="scientific">Diabrotica virgifera virgifera</name>
    <name type="common">western corn rootworm</name>
    <dbReference type="NCBI Taxonomy" id="50390"/>
    <lineage>
        <taxon>Eukaryota</taxon>
        <taxon>Metazoa</taxon>
        <taxon>Ecdysozoa</taxon>
        <taxon>Arthropoda</taxon>
        <taxon>Hexapoda</taxon>
        <taxon>Insecta</taxon>
        <taxon>Pterygota</taxon>
        <taxon>Neoptera</taxon>
        <taxon>Endopterygota</taxon>
        <taxon>Coleoptera</taxon>
        <taxon>Polyphaga</taxon>
        <taxon>Cucujiformia</taxon>
        <taxon>Chrysomeloidea</taxon>
        <taxon>Chrysomelidae</taxon>
        <taxon>Galerucinae</taxon>
        <taxon>Diabroticina</taxon>
        <taxon>Diabroticites</taxon>
        <taxon>Diabrotica</taxon>
    </lineage>
</organism>
<name>A0A6P7GQF7_DIAVI</name>
<sequence>MPRRVLDVDTLICNLHKYFIAEKNNGGPLKSVTSVQQRVCDALEISESKLRSTIKNENSEVPENDHHHTRLLLKTNNMLEGRKFQIRNIIYQMRANKEHVTLGTILLKLKERKFGDIGRTSLWQVLHNIGFKFKKEDNRKALCERSSVVHKRIEFLRKYNKLKEEGSTFVYLDETWIFSKGATKRIWQDDNIKSIKHASGEGKRHIILHAGGKTGFIEGADLIFSST</sequence>
<dbReference type="PANTHER" id="PTHR33939:SF1">
    <property type="entry name" value="DUF4371 DOMAIN-CONTAINING PROTEIN"/>
    <property type="match status" value="1"/>
</dbReference>
<reference evidence="1" key="1">
    <citation type="submission" date="2025-08" db="UniProtKB">
        <authorList>
            <consortium name="RefSeq"/>
        </authorList>
    </citation>
    <scope>IDENTIFICATION</scope>
    <source>
        <tissue evidence="1">Whole insect</tissue>
    </source>
</reference>
<proteinExistence type="predicted"/>
<dbReference type="PANTHER" id="PTHR33939">
    <property type="entry name" value="PROTEIN CBG22215"/>
    <property type="match status" value="1"/>
</dbReference>
<protein>
    <submittedName>
        <fullName evidence="1">Uncharacterized protein LOC114345200</fullName>
    </submittedName>
</protein>
<accession>A0A6P7GQF7</accession>
<dbReference type="InParanoid" id="A0A6P7GQF7"/>
<evidence type="ECO:0000313" key="1">
    <source>
        <dbReference type="RefSeq" id="XP_028151819.1"/>
    </source>
</evidence>
<dbReference type="RefSeq" id="XP_028151819.1">
    <property type="nucleotide sequence ID" value="XM_028296018.1"/>
</dbReference>
<gene>
    <name evidence="1" type="primary">LOC114345200</name>
</gene>